<comment type="similarity">
    <text evidence="2 11">Belongs to the mitochondrial carrier (TC 2.A.29) family.</text>
</comment>
<dbReference type="STRING" id="215637.A0A4P9ZV94"/>
<evidence type="ECO:0000256" key="9">
    <source>
        <dbReference type="ARBA" id="ARBA00023136"/>
    </source>
</evidence>
<dbReference type="Gene3D" id="1.50.40.10">
    <property type="entry name" value="Mitochondrial carrier domain"/>
    <property type="match status" value="1"/>
</dbReference>
<evidence type="ECO:0000313" key="13">
    <source>
        <dbReference type="EMBL" id="RKP36752.1"/>
    </source>
</evidence>
<feature type="transmembrane region" description="Helical" evidence="12">
    <location>
        <begin position="259"/>
        <end position="280"/>
    </location>
</feature>
<evidence type="ECO:0000256" key="11">
    <source>
        <dbReference type="RuleBase" id="RU000488"/>
    </source>
</evidence>
<keyword evidence="5" id="KW-0677">Repeat</keyword>
<dbReference type="GO" id="GO:0005743">
    <property type="term" value="C:mitochondrial inner membrane"/>
    <property type="evidence" value="ECO:0007669"/>
    <property type="project" value="UniProtKB-SubCell"/>
</dbReference>
<gene>
    <name evidence="13" type="ORF">BJ085DRAFT_19965</name>
</gene>
<keyword evidence="6" id="KW-0999">Mitochondrion inner membrane</keyword>
<dbReference type="InterPro" id="IPR051508">
    <property type="entry name" value="Mito_Carrier_Antiporter"/>
</dbReference>
<evidence type="ECO:0000256" key="8">
    <source>
        <dbReference type="ARBA" id="ARBA00023128"/>
    </source>
</evidence>
<dbReference type="AlphaFoldDB" id="A0A4P9ZV94"/>
<evidence type="ECO:0000256" key="7">
    <source>
        <dbReference type="ARBA" id="ARBA00022989"/>
    </source>
</evidence>
<feature type="repeat" description="Solcar" evidence="10">
    <location>
        <begin position="142"/>
        <end position="234"/>
    </location>
</feature>
<dbReference type="PANTHER" id="PTHR45928:SF1">
    <property type="entry name" value="RE38146P"/>
    <property type="match status" value="1"/>
</dbReference>
<name>A0A4P9ZV94_9FUNG</name>
<protein>
    <submittedName>
        <fullName evidence="13">Mitochondrial carrier domain-containing protein</fullName>
    </submittedName>
</protein>
<dbReference type="InterPro" id="IPR018108">
    <property type="entry name" value="MCP_transmembrane"/>
</dbReference>
<proteinExistence type="inferred from homology"/>
<evidence type="ECO:0000256" key="2">
    <source>
        <dbReference type="ARBA" id="ARBA00006375"/>
    </source>
</evidence>
<evidence type="ECO:0000256" key="12">
    <source>
        <dbReference type="SAM" id="Phobius"/>
    </source>
</evidence>
<keyword evidence="3 11" id="KW-0813">Transport</keyword>
<sequence>MANSADPFGANRSFKISPTVFGFFSGGLAACGAVTFTNPMEVVKTRLQLQGEHSVRPAVASSAATAQAAAPKIYRGTFSTFGLIFRNEGLAGLQKGLGAAYVYQLLLNGTRLGLYTPIKHTLTQLFPGPDARRPPGSAAATNRSSINVCSGMLAGVAGAFMGSPIYLIKTRMQSYSTQAAVGHQHHYTGTWSALRHILRQDGLRGLFRGVDAAMIRTGAGSAVQLSTYDLCKHTLLRIHLPASGGADGAAVVPLFRDDIYMHSVAALMTGLLVCLVMNPFDVVSTRMYNQKTDARSGRGSLYRSPLDCLVKTFRAEGYRAFFKAIVPQYIRLGPHTILMFVFMEQIKGLGQRWEII</sequence>
<dbReference type="PANTHER" id="PTHR45928">
    <property type="entry name" value="RE38146P"/>
    <property type="match status" value="1"/>
</dbReference>
<keyword evidence="9 10" id="KW-0472">Membrane</keyword>
<evidence type="ECO:0000256" key="3">
    <source>
        <dbReference type="ARBA" id="ARBA00022448"/>
    </source>
</evidence>
<dbReference type="EMBL" id="ML002601">
    <property type="protein sequence ID" value="RKP36752.1"/>
    <property type="molecule type" value="Genomic_DNA"/>
</dbReference>
<feature type="transmembrane region" description="Helical" evidence="12">
    <location>
        <begin position="146"/>
        <end position="168"/>
    </location>
</feature>
<evidence type="ECO:0000256" key="10">
    <source>
        <dbReference type="PROSITE-ProRule" id="PRU00282"/>
    </source>
</evidence>
<organism evidence="13 14">
    <name type="scientific">Dimargaris cristalligena</name>
    <dbReference type="NCBI Taxonomy" id="215637"/>
    <lineage>
        <taxon>Eukaryota</taxon>
        <taxon>Fungi</taxon>
        <taxon>Fungi incertae sedis</taxon>
        <taxon>Zoopagomycota</taxon>
        <taxon>Kickxellomycotina</taxon>
        <taxon>Dimargaritomycetes</taxon>
        <taxon>Dimargaritales</taxon>
        <taxon>Dimargaritaceae</taxon>
        <taxon>Dimargaris</taxon>
    </lineage>
</organism>
<keyword evidence="7 12" id="KW-1133">Transmembrane helix</keyword>
<feature type="repeat" description="Solcar" evidence="10">
    <location>
        <begin position="257"/>
        <end position="349"/>
    </location>
</feature>
<evidence type="ECO:0000256" key="6">
    <source>
        <dbReference type="ARBA" id="ARBA00022792"/>
    </source>
</evidence>
<feature type="transmembrane region" description="Helical" evidence="12">
    <location>
        <begin position="20"/>
        <end position="37"/>
    </location>
</feature>
<keyword evidence="14" id="KW-1185">Reference proteome</keyword>
<comment type="subcellular location">
    <subcellularLocation>
        <location evidence="1">Mitochondrion inner membrane</location>
        <topology evidence="1">Multi-pass membrane protein</topology>
    </subcellularLocation>
</comment>
<evidence type="ECO:0000256" key="4">
    <source>
        <dbReference type="ARBA" id="ARBA00022692"/>
    </source>
</evidence>
<evidence type="ECO:0000313" key="14">
    <source>
        <dbReference type="Proteomes" id="UP000268162"/>
    </source>
</evidence>
<dbReference type="PROSITE" id="PS50920">
    <property type="entry name" value="SOLCAR"/>
    <property type="match status" value="3"/>
</dbReference>
<dbReference type="SUPFAM" id="SSF103506">
    <property type="entry name" value="Mitochondrial carrier"/>
    <property type="match status" value="1"/>
</dbReference>
<keyword evidence="8" id="KW-0496">Mitochondrion</keyword>
<feature type="repeat" description="Solcar" evidence="10">
    <location>
        <begin position="17"/>
        <end position="121"/>
    </location>
</feature>
<dbReference type="Pfam" id="PF00153">
    <property type="entry name" value="Mito_carr"/>
    <property type="match status" value="3"/>
</dbReference>
<reference evidence="14" key="1">
    <citation type="journal article" date="2018" name="Nat. Microbiol.">
        <title>Leveraging single-cell genomics to expand the fungal tree of life.</title>
        <authorList>
            <person name="Ahrendt S.R."/>
            <person name="Quandt C.A."/>
            <person name="Ciobanu D."/>
            <person name="Clum A."/>
            <person name="Salamov A."/>
            <person name="Andreopoulos B."/>
            <person name="Cheng J.F."/>
            <person name="Woyke T."/>
            <person name="Pelin A."/>
            <person name="Henrissat B."/>
            <person name="Reynolds N.K."/>
            <person name="Benny G.L."/>
            <person name="Smith M.E."/>
            <person name="James T.Y."/>
            <person name="Grigoriev I.V."/>
        </authorList>
    </citation>
    <scope>NUCLEOTIDE SEQUENCE [LARGE SCALE GENOMIC DNA]</scope>
    <source>
        <strain evidence="14">RSA 468</strain>
    </source>
</reference>
<dbReference type="InterPro" id="IPR023395">
    <property type="entry name" value="MCP_dom_sf"/>
</dbReference>
<keyword evidence="4 10" id="KW-0812">Transmembrane</keyword>
<dbReference type="Proteomes" id="UP000268162">
    <property type="component" value="Unassembled WGS sequence"/>
</dbReference>
<evidence type="ECO:0000256" key="1">
    <source>
        <dbReference type="ARBA" id="ARBA00004448"/>
    </source>
</evidence>
<evidence type="ECO:0000256" key="5">
    <source>
        <dbReference type="ARBA" id="ARBA00022737"/>
    </source>
</evidence>
<accession>A0A4P9ZV94</accession>